<keyword evidence="14" id="KW-0653">Protein transport</keyword>
<dbReference type="InterPro" id="IPR000504">
    <property type="entry name" value="RRM_dom"/>
</dbReference>
<evidence type="ECO:0000256" key="24">
    <source>
        <dbReference type="SAM" id="Coils"/>
    </source>
</evidence>
<evidence type="ECO:0000256" key="23">
    <source>
        <dbReference type="ARBA" id="ARBA00069544"/>
    </source>
</evidence>
<feature type="domain" description="RRM" evidence="26">
    <location>
        <begin position="582"/>
        <end position="650"/>
    </location>
</feature>
<feature type="compositionally biased region" description="Polar residues" evidence="25">
    <location>
        <begin position="8"/>
        <end position="18"/>
    </location>
</feature>
<dbReference type="STRING" id="7574.A0A1S3K0A9"/>
<keyword evidence="19" id="KW-0539">Nucleus</keyword>
<keyword evidence="13" id="KW-0391">Immunity</keyword>
<dbReference type="GO" id="GO:0015031">
    <property type="term" value="P:protein transport"/>
    <property type="evidence" value="ECO:0007669"/>
    <property type="project" value="UniProtKB-KW"/>
</dbReference>
<evidence type="ECO:0000256" key="18">
    <source>
        <dbReference type="ARBA" id="ARBA00023132"/>
    </source>
</evidence>
<dbReference type="GO" id="GO:0005643">
    <property type="term" value="C:nuclear pore"/>
    <property type="evidence" value="ECO:0007669"/>
    <property type="project" value="UniProtKB-SubCell"/>
</dbReference>
<dbReference type="Gene3D" id="3.30.70.330">
    <property type="match status" value="1"/>
</dbReference>
<feature type="compositionally biased region" description="Low complexity" evidence="25">
    <location>
        <begin position="746"/>
        <end position="763"/>
    </location>
</feature>
<feature type="region of interest" description="Disordered" evidence="25">
    <location>
        <begin position="719"/>
        <end position="769"/>
    </location>
</feature>
<evidence type="ECO:0000256" key="10">
    <source>
        <dbReference type="ARBA" id="ARBA00022553"/>
    </source>
</evidence>
<dbReference type="Pfam" id="PF03399">
    <property type="entry name" value="SAC3_GANP"/>
    <property type="match status" value="1"/>
</dbReference>
<dbReference type="GeneID" id="106177682"/>
<feature type="compositionally biased region" description="Low complexity" evidence="25">
    <location>
        <begin position="230"/>
        <end position="247"/>
    </location>
</feature>
<evidence type="ECO:0000259" key="26">
    <source>
        <dbReference type="SMART" id="SM00360"/>
    </source>
</evidence>
<feature type="compositionally biased region" description="Gly residues" evidence="25">
    <location>
        <begin position="181"/>
        <end position="195"/>
    </location>
</feature>
<keyword evidence="7" id="KW-0158">Chromosome</keyword>
<evidence type="ECO:0000256" key="4">
    <source>
        <dbReference type="ARBA" id="ARBA00004642"/>
    </source>
</evidence>
<feature type="region of interest" description="Disordered" evidence="25">
    <location>
        <begin position="140"/>
        <end position="200"/>
    </location>
</feature>
<evidence type="ECO:0000256" key="12">
    <source>
        <dbReference type="ARBA" id="ARBA00022816"/>
    </source>
</evidence>
<proteinExistence type="inferred from homology"/>
<evidence type="ECO:0000256" key="14">
    <source>
        <dbReference type="ARBA" id="ARBA00022927"/>
    </source>
</evidence>
<comment type="subcellular location">
    <subcellularLocation>
        <location evidence="1">Chromosome</location>
    </subcellularLocation>
    <subcellularLocation>
        <location evidence="2">Cytoplasm</location>
    </subcellularLocation>
    <subcellularLocation>
        <location evidence="3">Nucleus</location>
        <location evidence="3">Nuclear pore complex</location>
    </subcellularLocation>
    <subcellularLocation>
        <location evidence="4">Nucleus</location>
        <location evidence="4">Nucleoplasm</location>
    </subcellularLocation>
</comment>
<evidence type="ECO:0000256" key="7">
    <source>
        <dbReference type="ARBA" id="ARBA00022454"/>
    </source>
</evidence>
<dbReference type="RefSeq" id="XP_013415982.1">
    <property type="nucleotide sequence ID" value="XM_013560528.1"/>
</dbReference>
<dbReference type="Pfam" id="PF00076">
    <property type="entry name" value="RRM_1"/>
    <property type="match status" value="1"/>
</dbReference>
<evidence type="ECO:0000256" key="3">
    <source>
        <dbReference type="ARBA" id="ARBA00004567"/>
    </source>
</evidence>
<dbReference type="GO" id="GO:0005737">
    <property type="term" value="C:cytoplasm"/>
    <property type="evidence" value="ECO:0007669"/>
    <property type="project" value="UniProtKB-SubCell"/>
</dbReference>
<feature type="compositionally biased region" description="Low complexity" evidence="25">
    <location>
        <begin position="140"/>
        <end position="164"/>
    </location>
</feature>
<accession>A0A1S3K0A9</accession>
<keyword evidence="20" id="KW-0012">Acyltransferase</keyword>
<keyword evidence="17 24" id="KW-0175">Coiled coil</keyword>
<keyword evidence="18" id="KW-0906">Nuclear pore complex</keyword>
<feature type="coiled-coil region" evidence="24">
    <location>
        <begin position="1275"/>
        <end position="1350"/>
    </location>
</feature>
<dbReference type="EC" id="2.3.1.48" evidence="5"/>
<dbReference type="SMART" id="SM00360">
    <property type="entry name" value="RRM"/>
    <property type="match status" value="1"/>
</dbReference>
<feature type="coiled-coil region" evidence="24">
    <location>
        <begin position="2022"/>
        <end position="2049"/>
    </location>
</feature>
<dbReference type="GO" id="GO:0003723">
    <property type="term" value="F:RNA binding"/>
    <property type="evidence" value="ECO:0007669"/>
    <property type="project" value="InterPro"/>
</dbReference>
<feature type="region of interest" description="Disordered" evidence="25">
    <location>
        <begin position="1183"/>
        <end position="1216"/>
    </location>
</feature>
<evidence type="ECO:0000313" key="27">
    <source>
        <dbReference type="Proteomes" id="UP000085678"/>
    </source>
</evidence>
<keyword evidence="9" id="KW-0963">Cytoplasm</keyword>
<name>A0A1S3K0A9_LINAN</name>
<evidence type="ECO:0000256" key="19">
    <source>
        <dbReference type="ARBA" id="ARBA00023242"/>
    </source>
</evidence>
<dbReference type="GO" id="GO:0006406">
    <property type="term" value="P:mRNA export from nucleus"/>
    <property type="evidence" value="ECO:0007669"/>
    <property type="project" value="TreeGrafter"/>
</dbReference>
<feature type="compositionally biased region" description="Polar residues" evidence="25">
    <location>
        <begin position="31"/>
        <end position="41"/>
    </location>
</feature>
<comment type="similarity">
    <text evidence="21">Belongs to the SAC3 family.</text>
</comment>
<dbReference type="KEGG" id="lak:106177682"/>
<organism evidence="27 28">
    <name type="scientific">Lingula anatina</name>
    <name type="common">Brachiopod</name>
    <name type="synonym">Lingula unguis</name>
    <dbReference type="NCBI Taxonomy" id="7574"/>
    <lineage>
        <taxon>Eukaryota</taxon>
        <taxon>Metazoa</taxon>
        <taxon>Spiralia</taxon>
        <taxon>Lophotrochozoa</taxon>
        <taxon>Brachiopoda</taxon>
        <taxon>Linguliformea</taxon>
        <taxon>Lingulata</taxon>
        <taxon>Lingulida</taxon>
        <taxon>Linguloidea</taxon>
        <taxon>Lingulidae</taxon>
        <taxon>Lingula</taxon>
    </lineage>
</organism>
<evidence type="ECO:0000313" key="28">
    <source>
        <dbReference type="RefSeq" id="XP_013415982.1"/>
    </source>
</evidence>
<evidence type="ECO:0000256" key="5">
    <source>
        <dbReference type="ARBA" id="ARBA00013184"/>
    </source>
</evidence>
<dbReference type="InterPro" id="IPR005062">
    <property type="entry name" value="SAC3/GANP/THP3_conserved"/>
</dbReference>
<dbReference type="Gene3D" id="1.25.40.990">
    <property type="match status" value="1"/>
</dbReference>
<evidence type="ECO:0000256" key="8">
    <source>
        <dbReference type="ARBA" id="ARBA00022481"/>
    </source>
</evidence>
<comment type="function">
    <text evidence="22">As a component of the TREX-2 complex, involved in the export of mRNAs to the cytoplasm through the nuclear pores. Through the acetylation of histones, affects the assembly of nucleosomes at immunoglobulin variable region genes and promotes the recruitment and positioning of transcription complex to favor DNA cytosine deaminase AICDA/AID targeting, hence promoting somatic hypermutations.</text>
</comment>
<keyword evidence="11" id="KW-0808">Transferase</keyword>
<evidence type="ECO:0000256" key="25">
    <source>
        <dbReference type="SAM" id="MobiDB-lite"/>
    </source>
</evidence>
<dbReference type="Gene3D" id="6.10.250.1340">
    <property type="match status" value="1"/>
</dbReference>
<dbReference type="InterPro" id="IPR031907">
    <property type="entry name" value="MCM3AP_GANP"/>
</dbReference>
<keyword evidence="12" id="KW-0509">mRNA transport</keyword>
<dbReference type="SUPFAM" id="SSF54928">
    <property type="entry name" value="RNA-binding domain, RBD"/>
    <property type="match status" value="1"/>
</dbReference>
<evidence type="ECO:0000256" key="21">
    <source>
        <dbReference type="ARBA" id="ARBA00038443"/>
    </source>
</evidence>
<feature type="region of interest" description="Disordered" evidence="25">
    <location>
        <begin position="222"/>
        <end position="290"/>
    </location>
</feature>
<gene>
    <name evidence="28" type="primary">LOC106177682</name>
</gene>
<feature type="region of interest" description="Disordered" evidence="25">
    <location>
        <begin position="459"/>
        <end position="495"/>
    </location>
</feature>
<dbReference type="CDD" id="cd12443">
    <property type="entry name" value="RRM_MCM3A_like"/>
    <property type="match status" value="1"/>
</dbReference>
<evidence type="ECO:0000256" key="13">
    <source>
        <dbReference type="ARBA" id="ARBA00022859"/>
    </source>
</evidence>
<evidence type="ECO:0000256" key="2">
    <source>
        <dbReference type="ARBA" id="ARBA00004496"/>
    </source>
</evidence>
<dbReference type="InterPro" id="IPR012677">
    <property type="entry name" value="Nucleotide-bd_a/b_plait_sf"/>
</dbReference>
<feature type="compositionally biased region" description="Low complexity" evidence="25">
    <location>
        <begin position="256"/>
        <end position="276"/>
    </location>
</feature>
<evidence type="ECO:0000256" key="20">
    <source>
        <dbReference type="ARBA" id="ARBA00023315"/>
    </source>
</evidence>
<keyword evidence="10" id="KW-0597">Phosphoprotein</keyword>
<dbReference type="GO" id="GO:0002376">
    <property type="term" value="P:immune system process"/>
    <property type="evidence" value="ECO:0007669"/>
    <property type="project" value="UniProtKB-KW"/>
</dbReference>
<dbReference type="OrthoDB" id="21502at2759"/>
<dbReference type="InParanoid" id="A0A1S3K0A9"/>
<dbReference type="Proteomes" id="UP000085678">
    <property type="component" value="Unplaced"/>
</dbReference>
<feature type="region of interest" description="Disordered" evidence="25">
    <location>
        <begin position="1"/>
        <end position="47"/>
    </location>
</feature>
<evidence type="ECO:0000256" key="11">
    <source>
        <dbReference type="ARBA" id="ARBA00022679"/>
    </source>
</evidence>
<evidence type="ECO:0000256" key="6">
    <source>
        <dbReference type="ARBA" id="ARBA00022448"/>
    </source>
</evidence>
<feature type="compositionally biased region" description="Basic and acidic residues" evidence="25">
    <location>
        <begin position="733"/>
        <end position="742"/>
    </location>
</feature>
<dbReference type="InterPro" id="IPR045107">
    <property type="entry name" value="SAC3/GANP/THP3"/>
</dbReference>
<dbReference type="GO" id="GO:0061733">
    <property type="term" value="F:protein-lysine-acetyltransferase activity"/>
    <property type="evidence" value="ECO:0007669"/>
    <property type="project" value="UniProtKB-EC"/>
</dbReference>
<dbReference type="InterPro" id="IPR034265">
    <property type="entry name" value="MCM3AP_RRM"/>
</dbReference>
<dbReference type="PANTHER" id="PTHR12436">
    <property type="entry name" value="80 KDA MCM3-ASSOCIATED PROTEIN"/>
    <property type="match status" value="1"/>
</dbReference>
<evidence type="ECO:0000256" key="17">
    <source>
        <dbReference type="ARBA" id="ARBA00023054"/>
    </source>
</evidence>
<dbReference type="GO" id="GO:0070390">
    <property type="term" value="C:transcription export complex 2"/>
    <property type="evidence" value="ECO:0007669"/>
    <property type="project" value="TreeGrafter"/>
</dbReference>
<evidence type="ECO:0000256" key="9">
    <source>
        <dbReference type="ARBA" id="ARBA00022490"/>
    </source>
</evidence>
<dbReference type="FunFam" id="1.25.40.990:FF:000003">
    <property type="entry name" value="germinal-center associated nuclear protein isoform X2"/>
    <property type="match status" value="1"/>
</dbReference>
<dbReference type="InterPro" id="IPR035979">
    <property type="entry name" value="RBD_domain_sf"/>
</dbReference>
<keyword evidence="6" id="KW-0813">Transport</keyword>
<keyword evidence="8" id="KW-0488">Methylation</keyword>
<evidence type="ECO:0000256" key="15">
    <source>
        <dbReference type="ARBA" id="ARBA00022990"/>
    </source>
</evidence>
<dbReference type="Pfam" id="PF16769">
    <property type="entry name" value="MCM3AP_GANP"/>
    <property type="match status" value="1"/>
</dbReference>
<keyword evidence="16" id="KW-0811">Translocation</keyword>
<dbReference type="GO" id="GO:0005694">
    <property type="term" value="C:chromosome"/>
    <property type="evidence" value="ECO:0007669"/>
    <property type="project" value="UniProtKB-SubCell"/>
</dbReference>
<reference evidence="28" key="1">
    <citation type="submission" date="2025-08" db="UniProtKB">
        <authorList>
            <consortium name="RefSeq"/>
        </authorList>
    </citation>
    <scope>IDENTIFICATION</scope>
    <source>
        <tissue evidence="28">Gonads</tissue>
    </source>
</reference>
<dbReference type="PANTHER" id="PTHR12436:SF3">
    <property type="entry name" value="GERMINAL-CENTER ASSOCIATED NUCLEAR PROTEIN"/>
    <property type="match status" value="1"/>
</dbReference>
<evidence type="ECO:0000256" key="22">
    <source>
        <dbReference type="ARBA" id="ARBA00055631"/>
    </source>
</evidence>
<evidence type="ECO:0000256" key="1">
    <source>
        <dbReference type="ARBA" id="ARBA00004286"/>
    </source>
</evidence>
<sequence length="2155" mass="237706">MFGGNNGNSGKQPATFGQPSFGRAPGLFGQPTASPAANTFGSFKGSAPSMLPGSGSSGFASVFGSGSANTGFGGAETSVFSSSSTHTFSSAGGSGFSGGFGLAAGPSGTGITGSSSATSLCGNPSGTSISGSPNAFGLTGSSSATSITGSSSAGSSTGSSRGNSGFAGGFGQGPSHNVFGGSVGQGFNTGQGRPGFGAVTTQSSAFSGSNLFSKGGTDAKFGGQSGSFGSGTSDSSLFSSGPIGSSIEKPKTADLFGQTSSGSGVFGGSSKSGFESKPASSNTAAGIGNIPKSVRFGRDEAPAKTAANIFASNSPSSSSSLFSQNISGPFTSSTTSGNAGVFGTASGNVFGGAAQKNVFGEKGEQSVSTTTSAGLFGGQSNMSTKTSAGAGKALYRKGQSLDVPDTDPRTSMLFGKLVKPAPSTTEPSTMGKQGARVVDVLEEKSTMVGESKKVLFGKRESENTEDMGQSKRALFGSSEMGDSDDNKQGKRKLIRRPLVSSARGAASGLFGKALSAVRGTAVKKSPSSDIKTWQTASVEGQPVDQEEGEIVEEKASGAAAAAAGKIVSSRRRSSDDTGDKVAIVCKNVPKIFNKREALRGHFQKYGPVSKVFVNPNRNQATIHFKNHEGAALAKRKGKYLRKDLEPLQIFWSSYSPQNIAKTSVLKKKAMPTSHSELDDELAAMQGTQDVQGHSVKTLARPDERKADVILSRDGKSRLGGFVARSRSPAPTEVNRDRSRSPVKEQPVAGASRSRSRSPAPISSGQAVTQKVPPKLKSLVNAVGQTAAERFEILDTRDKLLRQGKSKQQDITKVKAVVGVCPDMCPERERYMREDRRRLHHFEIMLGSESNPRADHARCIKEYSRSSADQDEPLPHELRPAPVLAKTMDYMVNNIMDRGGDGKWADWYEFVWSRTRGIRKDITQQHLCNETAVSLLEKCTRYHIYCSERLCEEGPAVFDEKINNENLTKCLQSLKELYHDLATKQNIYCPKEAEFRAYMVLMNLNEGDILREVQQLRDEVRHSKEIKFVLKVYNALNSNNYIKFFKLTHQATFLNACIMHRYFNQVRQKALLIMLRAYKGGPTVTNFPVNEMQRLLCFENATDTRDFCEFYGLHTDGDYIHLDKNAFIRPETSMGNRRAVELIESKQTVSVGEVVNGEKLPPNELIIPFSSFDDRGHYRGEMVQGFTEPEPSSEEQSTPEEPPPPYEASPVPSPLKFDKYPGEAVKGIAKELFLEVIDEMSKDMSRTLVQAAQMYLNSDKDVYGEIEGEVCKDVARSVSQEVYNEAMQKLREEEEQKRREEEERQTALSKERVTKVECDELLEEVVTQECKNMATIEIREIQAKLKEERIQRCTDEISKELVETAALEEILRVSKEVYQTDVIQRLQELDECEKGVKTMRQARFFKCWVNMYMGRMRLKRSMLAFPSAPSNYTSSEQLEQLMPEREEVEMSQDFMPLGKRARLTIRDPTDLVEKNSRLTRSVVLKKFMQRLRHEHAWAPLDIPALIGGNLWKIWDGKFDGPNMYWKVLLSLPECHEEEMKQFNNWLVAKFRRGTLSGCDNLQHRKSTLLSLYSSELDDLHPQSQVSVCARTLEGTLTEDSISDMEEKRLLLGSSAIIFVLGPMQDESRAQEYWLEEQLRLARILQAKPVDPALPLLLVSWRDDLSVDILSRSDMLNLDVFLAQDLISAVEIVNVGDLEDLQSCSVLTSGVQWLSDHCPAPPSLTRQEIREYVEDFMAKEFYVPVYQDLANRKKQGLLHQPPDVLINLYNSVAMHLVQVGSSRTLSQFSWPLPEFAATHHGLPDQSWNTEDTLSLIEDVLSSLTLPEFDPVDWETESWESAVRDVWAYVEAVAESTDADAAALCSRIQRVIYKVEHDYDETCYLNYDLNGCRPCYVNMPWTDIIIACVNHQLTSLDFLDIMSATETEDEQEIVLHYLAEELNDFSPPSEWKQAIRDIRDTTVEANLQDTFSRAAAKRKAEVILNAREEGLHKQSVKEPGELGYTTTYVDLTTMVPEYVAAMDRAHLLQERLAQEKRLSQSYEENLRLLMMEGGKDECQDLDGPLFVHTNPLRNYGSIGSGIIDLTHDDDEVMIDLDFQRSRSSPLSRSFIMMEAEQSKEIFVKSSLSDSFMQFERAMQSSREAERLYEMKLQALANN</sequence>
<evidence type="ECO:0000256" key="16">
    <source>
        <dbReference type="ARBA" id="ARBA00023010"/>
    </source>
</evidence>
<keyword evidence="27" id="KW-1185">Reference proteome</keyword>
<dbReference type="GO" id="GO:0005654">
    <property type="term" value="C:nucleoplasm"/>
    <property type="evidence" value="ECO:0007669"/>
    <property type="project" value="UniProtKB-SubCell"/>
</dbReference>
<protein>
    <recommendedName>
        <fullName evidence="23">Germinal-center associated nuclear protein</fullName>
        <ecNumber evidence="5">2.3.1.48</ecNumber>
    </recommendedName>
</protein>
<keyword evidence="15" id="KW-0007">Acetylation</keyword>
<feature type="compositionally biased region" description="Pro residues" evidence="25">
    <location>
        <begin position="1199"/>
        <end position="1212"/>
    </location>
</feature>